<dbReference type="OrthoDB" id="1909155at2759"/>
<dbReference type="InterPro" id="IPR011990">
    <property type="entry name" value="TPR-like_helical_dom_sf"/>
</dbReference>
<dbReference type="Gene3D" id="1.25.40.10">
    <property type="entry name" value="Tetratricopeptide repeat domain"/>
    <property type="match status" value="1"/>
</dbReference>
<dbReference type="AlphaFoldDB" id="A0A8X7RV27"/>
<comment type="caution">
    <text evidence="3">The sequence shown here is derived from an EMBL/GenBank/DDBJ whole genome shotgun (WGS) entry which is preliminary data.</text>
</comment>
<name>A0A8X7RV27_BRACI</name>
<dbReference type="GO" id="GO:0009507">
    <property type="term" value="C:chloroplast"/>
    <property type="evidence" value="ECO:0007669"/>
    <property type="project" value="TreeGrafter"/>
</dbReference>
<dbReference type="PANTHER" id="PTHR46935:SF1">
    <property type="entry name" value="OS01G0674700 PROTEIN"/>
    <property type="match status" value="1"/>
</dbReference>
<evidence type="ECO:0000256" key="1">
    <source>
        <dbReference type="ARBA" id="ARBA00022737"/>
    </source>
</evidence>
<keyword evidence="1" id="KW-0677">Repeat</keyword>
<dbReference type="GO" id="GO:0009658">
    <property type="term" value="P:chloroplast organization"/>
    <property type="evidence" value="ECO:0007669"/>
    <property type="project" value="InterPro"/>
</dbReference>
<reference evidence="3 4" key="1">
    <citation type="submission" date="2020-02" db="EMBL/GenBank/DDBJ databases">
        <authorList>
            <person name="Ma Q."/>
            <person name="Huang Y."/>
            <person name="Song X."/>
            <person name="Pei D."/>
        </authorList>
    </citation>
    <scope>NUCLEOTIDE SEQUENCE [LARGE SCALE GENOMIC DNA]</scope>
    <source>
        <strain evidence="3">Sxm20200214</strain>
        <tissue evidence="3">Leaf</tissue>
    </source>
</reference>
<dbReference type="InterPro" id="IPR002885">
    <property type="entry name" value="PPR_rpt"/>
</dbReference>
<dbReference type="EMBL" id="JAAMPC010000009">
    <property type="protein sequence ID" value="KAG2294860.1"/>
    <property type="molecule type" value="Genomic_DNA"/>
</dbReference>
<dbReference type="PROSITE" id="PS51375">
    <property type="entry name" value="PPR"/>
    <property type="match status" value="1"/>
</dbReference>
<sequence length="253" mass="29559">MAVIISTNCFVNASFFDERWNSHRRLVFPQAWFNGRRLYPLKSKKNVIFCLNLNAKEVSEFKPSFDQYLQIMESVKTAQKKKKLDGLVIDKGEDDGENGDRRVKLGRDVEDVKTKDEGFRRRQEMLEDGNNIESSSDLESRMLPDTYTFNTMLEACAEHKKWDDFGYAYREMLHHGYHFNAKRHLKMVLEASRAGHEEVMEATWEHLRRSNRIPPSPLIKERFCRKLEKGDHVTAISSLAVLNGKIEETELRA</sequence>
<evidence type="ECO:0000313" key="3">
    <source>
        <dbReference type="EMBL" id="KAG2294860.1"/>
    </source>
</evidence>
<protein>
    <recommendedName>
        <fullName evidence="5">Pentatricopeptide repeat-containing protein</fullName>
    </recommendedName>
</protein>
<dbReference type="InterPro" id="IPR044645">
    <property type="entry name" value="DG1/EMB2279-like"/>
</dbReference>
<organism evidence="3 4">
    <name type="scientific">Brassica carinata</name>
    <name type="common">Ethiopian mustard</name>
    <name type="synonym">Abyssinian cabbage</name>
    <dbReference type="NCBI Taxonomy" id="52824"/>
    <lineage>
        <taxon>Eukaryota</taxon>
        <taxon>Viridiplantae</taxon>
        <taxon>Streptophyta</taxon>
        <taxon>Embryophyta</taxon>
        <taxon>Tracheophyta</taxon>
        <taxon>Spermatophyta</taxon>
        <taxon>Magnoliopsida</taxon>
        <taxon>eudicotyledons</taxon>
        <taxon>Gunneridae</taxon>
        <taxon>Pentapetalae</taxon>
        <taxon>rosids</taxon>
        <taxon>malvids</taxon>
        <taxon>Brassicales</taxon>
        <taxon>Brassicaceae</taxon>
        <taxon>Brassiceae</taxon>
        <taxon>Brassica</taxon>
    </lineage>
</organism>
<evidence type="ECO:0000256" key="2">
    <source>
        <dbReference type="PROSITE-ProRule" id="PRU00708"/>
    </source>
</evidence>
<proteinExistence type="predicted"/>
<dbReference type="NCBIfam" id="TIGR00756">
    <property type="entry name" value="PPR"/>
    <property type="match status" value="1"/>
</dbReference>
<evidence type="ECO:0000313" key="4">
    <source>
        <dbReference type="Proteomes" id="UP000886595"/>
    </source>
</evidence>
<dbReference type="Proteomes" id="UP000886595">
    <property type="component" value="Unassembled WGS sequence"/>
</dbReference>
<gene>
    <name evidence="3" type="ORF">Bca52824_041529</name>
</gene>
<feature type="repeat" description="PPR" evidence="2">
    <location>
        <begin position="145"/>
        <end position="179"/>
    </location>
</feature>
<dbReference type="PANTHER" id="PTHR46935">
    <property type="entry name" value="OS01G0674700 PROTEIN"/>
    <property type="match status" value="1"/>
</dbReference>
<keyword evidence="4" id="KW-1185">Reference proteome</keyword>
<accession>A0A8X7RV27</accession>
<evidence type="ECO:0008006" key="5">
    <source>
        <dbReference type="Google" id="ProtNLM"/>
    </source>
</evidence>